<dbReference type="Pfam" id="PF01370">
    <property type="entry name" value="Epimerase"/>
    <property type="match status" value="1"/>
</dbReference>
<dbReference type="PRINTS" id="PR01713">
    <property type="entry name" value="NUCEPIMERASE"/>
</dbReference>
<dbReference type="InterPro" id="IPR036291">
    <property type="entry name" value="NAD(P)-bd_dom_sf"/>
</dbReference>
<accession>A0A6P2DEJ1</accession>
<proteinExistence type="inferred from homology"/>
<dbReference type="RefSeq" id="WP_162672046.1">
    <property type="nucleotide sequence ID" value="NZ_LR593886.1"/>
</dbReference>
<dbReference type="SUPFAM" id="SSF51735">
    <property type="entry name" value="NAD(P)-binding Rossmann-fold domains"/>
    <property type="match status" value="1"/>
</dbReference>
<evidence type="ECO:0000313" key="4">
    <source>
        <dbReference type="Proteomes" id="UP000464178"/>
    </source>
</evidence>
<evidence type="ECO:0000313" key="3">
    <source>
        <dbReference type="EMBL" id="VTS00017.1"/>
    </source>
</evidence>
<keyword evidence="4" id="KW-1185">Reference proteome</keyword>
<dbReference type="Proteomes" id="UP000464178">
    <property type="component" value="Chromosome"/>
</dbReference>
<reference evidence="3 4" key="1">
    <citation type="submission" date="2019-05" db="EMBL/GenBank/DDBJ databases">
        <authorList>
            <consortium name="Science for Life Laboratories"/>
        </authorList>
    </citation>
    <scope>NUCLEOTIDE SEQUENCE [LARGE SCALE GENOMIC DNA]</scope>
    <source>
        <strain evidence="3">Soil9</strain>
    </source>
</reference>
<dbReference type="AlphaFoldDB" id="A0A6P2DEJ1"/>
<dbReference type="Gene3D" id="3.90.25.10">
    <property type="entry name" value="UDP-galactose 4-epimerase, domain 1"/>
    <property type="match status" value="1"/>
</dbReference>
<evidence type="ECO:0000256" key="1">
    <source>
        <dbReference type="ARBA" id="ARBA00007637"/>
    </source>
</evidence>
<dbReference type="EMBL" id="LR593886">
    <property type="protein sequence ID" value="VTS00017.1"/>
    <property type="molecule type" value="Genomic_DNA"/>
</dbReference>
<dbReference type="PANTHER" id="PTHR43000">
    <property type="entry name" value="DTDP-D-GLUCOSE 4,6-DEHYDRATASE-RELATED"/>
    <property type="match status" value="1"/>
</dbReference>
<evidence type="ECO:0000259" key="2">
    <source>
        <dbReference type="Pfam" id="PF01370"/>
    </source>
</evidence>
<organism evidence="3 4">
    <name type="scientific">Gemmata massiliana</name>
    <dbReference type="NCBI Taxonomy" id="1210884"/>
    <lineage>
        <taxon>Bacteria</taxon>
        <taxon>Pseudomonadati</taxon>
        <taxon>Planctomycetota</taxon>
        <taxon>Planctomycetia</taxon>
        <taxon>Gemmatales</taxon>
        <taxon>Gemmataceae</taxon>
        <taxon>Gemmata</taxon>
    </lineage>
</organism>
<feature type="domain" description="NAD-dependent epimerase/dehydratase" evidence="2">
    <location>
        <begin position="6"/>
        <end position="242"/>
    </location>
</feature>
<name>A0A6P2DEJ1_9BACT</name>
<protein>
    <recommendedName>
        <fullName evidence="2">NAD-dependent epimerase/dehydratase domain-containing protein</fullName>
    </recommendedName>
</protein>
<sequence>MAGKCLVTGGAGFIGSHLVEALTAAGSTVRVLDDLSTGLPSNLAHIAPAPELIRGCVTDAGVVERAVSGCDVVFHLAALASVAKSVEDPLASHAACATGALNVFHQARKAGVRRIVYAGSASAYGNASDEAGQDENTPLMALSPYAAAKLAGELYAESFAHSYGIETVRLRFFNVFGPRQRADSPYSGVIAIFAALLAAGRTPTIHGDGLQSRDFVYVSDVAKALMLAAETPGVSGRVYNVGTGGSVNLLMLIAELNKILGTTAVPTHSDPRIGDVRHSRAKIDRIRADLGYAPTVPFAEGLRRTLEWSQSQAKAN</sequence>
<dbReference type="KEGG" id="gms:SOIL9_83250"/>
<dbReference type="Gene3D" id="3.40.50.720">
    <property type="entry name" value="NAD(P)-binding Rossmann-like Domain"/>
    <property type="match status" value="1"/>
</dbReference>
<dbReference type="InterPro" id="IPR001509">
    <property type="entry name" value="Epimerase_deHydtase"/>
</dbReference>
<gene>
    <name evidence="3" type="ORF">SOIL9_83250</name>
</gene>
<comment type="similarity">
    <text evidence="1">Belongs to the NAD(P)-dependent epimerase/dehydratase family.</text>
</comment>